<evidence type="ECO:0000313" key="2">
    <source>
        <dbReference type="Proteomes" id="UP000574390"/>
    </source>
</evidence>
<feature type="non-terminal residue" evidence="1">
    <location>
        <position position="171"/>
    </location>
</feature>
<dbReference type="AlphaFoldDB" id="A0A7J6TWK6"/>
<dbReference type="Proteomes" id="UP000574390">
    <property type="component" value="Unassembled WGS sequence"/>
</dbReference>
<dbReference type="EMBL" id="JABANM010004174">
    <property type="protein sequence ID" value="KAF4749643.1"/>
    <property type="molecule type" value="Genomic_DNA"/>
</dbReference>
<gene>
    <name evidence="1" type="ORF">FOZ62_026995</name>
</gene>
<proteinExistence type="predicted"/>
<comment type="caution">
    <text evidence="1">The sequence shown here is derived from an EMBL/GenBank/DDBJ whole genome shotgun (WGS) entry which is preliminary data.</text>
</comment>
<evidence type="ECO:0000313" key="1">
    <source>
        <dbReference type="EMBL" id="KAF4749643.1"/>
    </source>
</evidence>
<reference evidence="1 2" key="1">
    <citation type="submission" date="2020-04" db="EMBL/GenBank/DDBJ databases">
        <title>Perkinsus olseni comparative genomics.</title>
        <authorList>
            <person name="Bogema D.R."/>
        </authorList>
    </citation>
    <scope>NUCLEOTIDE SEQUENCE [LARGE SCALE GENOMIC DNA]</scope>
    <source>
        <strain evidence="1">ATCC PRA-205</strain>
    </source>
</reference>
<accession>A0A7J6TWK6</accession>
<organism evidence="1 2">
    <name type="scientific">Perkinsus olseni</name>
    <name type="common">Perkinsus atlanticus</name>
    <dbReference type="NCBI Taxonomy" id="32597"/>
    <lineage>
        <taxon>Eukaryota</taxon>
        <taxon>Sar</taxon>
        <taxon>Alveolata</taxon>
        <taxon>Perkinsozoa</taxon>
        <taxon>Perkinsea</taxon>
        <taxon>Perkinsida</taxon>
        <taxon>Perkinsidae</taxon>
        <taxon>Perkinsus</taxon>
    </lineage>
</organism>
<protein>
    <submittedName>
        <fullName evidence="1">Uncharacterized protein</fullName>
    </submittedName>
</protein>
<name>A0A7J6TWK6_PEROL</name>
<sequence>NSSTINEPEGYRLNKWFTSSEEAFDFVQHIKSDSKAWSFVSTGDGSFVEVSLFLGPMVTMLIDFGTVVHLGHLIAAAFKRTHPEIVPPLDVITGDEARQHDTHSRFCQTYQSDIWQGILATPPTPAALYTLNVLNQRRDIDVRLFVREFICGTSFVIHWYGWAVNHLGKYP</sequence>